<dbReference type="HOGENOM" id="CLU_018821_1_0_1"/>
<dbReference type="GO" id="GO:0015031">
    <property type="term" value="P:protein transport"/>
    <property type="evidence" value="ECO:0007669"/>
    <property type="project" value="UniProtKB-KW"/>
</dbReference>
<evidence type="ECO:0000256" key="3">
    <source>
        <dbReference type="ARBA" id="ARBA00022448"/>
    </source>
</evidence>
<gene>
    <name evidence="13" type="ORF">MYCGRDRAFT_107384</name>
</gene>
<protein>
    <recommendedName>
        <fullName evidence="9">mRNA export factor GLE1</fullName>
    </recommendedName>
    <alternativeName>
        <fullName evidence="10">Nucleoporin GLE1</fullName>
    </alternativeName>
</protein>
<keyword evidence="8" id="KW-0539">Nucleus</keyword>
<keyword evidence="4" id="KW-0509">mRNA transport</keyword>
<evidence type="ECO:0000313" key="14">
    <source>
        <dbReference type="Proteomes" id="UP000008062"/>
    </source>
</evidence>
<evidence type="ECO:0000313" key="13">
    <source>
        <dbReference type="EMBL" id="EGP92191.1"/>
    </source>
</evidence>
<feature type="region of interest" description="Disordered" evidence="12">
    <location>
        <begin position="129"/>
        <end position="234"/>
    </location>
</feature>
<dbReference type="KEGG" id="ztr:MYCGRDRAFT_107384"/>
<dbReference type="PANTHER" id="PTHR12960">
    <property type="entry name" value="GLE-1-RELATED"/>
    <property type="match status" value="1"/>
</dbReference>
<dbReference type="GO" id="GO:0005543">
    <property type="term" value="F:phospholipid binding"/>
    <property type="evidence" value="ECO:0007669"/>
    <property type="project" value="TreeGrafter"/>
</dbReference>
<keyword evidence="3" id="KW-0813">Transport</keyword>
<feature type="compositionally biased region" description="Low complexity" evidence="12">
    <location>
        <begin position="200"/>
        <end position="231"/>
    </location>
</feature>
<dbReference type="GO" id="GO:0031369">
    <property type="term" value="F:translation initiation factor binding"/>
    <property type="evidence" value="ECO:0007669"/>
    <property type="project" value="TreeGrafter"/>
</dbReference>
<dbReference type="Gene3D" id="1.25.40.510">
    <property type="entry name" value="GLE1-like"/>
    <property type="match status" value="1"/>
</dbReference>
<comment type="similarity">
    <text evidence="2">Belongs to the GLE1 family.</text>
</comment>
<evidence type="ECO:0000256" key="12">
    <source>
        <dbReference type="SAM" id="MobiDB-lite"/>
    </source>
</evidence>
<dbReference type="InParanoid" id="F9X0B0"/>
<reference evidence="13 14" key="1">
    <citation type="journal article" date="2011" name="PLoS Genet.">
        <title>Finished genome of the fungal wheat pathogen Mycosphaerella graminicola reveals dispensome structure, chromosome plasticity, and stealth pathogenesis.</title>
        <authorList>
            <person name="Goodwin S.B."/>
            <person name="Ben M'barek S."/>
            <person name="Dhillon B."/>
            <person name="Wittenberg A.H.J."/>
            <person name="Crane C.F."/>
            <person name="Hane J.K."/>
            <person name="Foster A.J."/>
            <person name="Van der Lee T.A.J."/>
            <person name="Grimwood J."/>
            <person name="Aerts A."/>
            <person name="Antoniw J."/>
            <person name="Bailey A."/>
            <person name="Bluhm B."/>
            <person name="Bowler J."/>
            <person name="Bristow J."/>
            <person name="van der Burgt A."/>
            <person name="Canto-Canche B."/>
            <person name="Churchill A.C.L."/>
            <person name="Conde-Ferraez L."/>
            <person name="Cools H.J."/>
            <person name="Coutinho P.M."/>
            <person name="Csukai M."/>
            <person name="Dehal P."/>
            <person name="De Wit P."/>
            <person name="Donzelli B."/>
            <person name="van de Geest H.C."/>
            <person name="van Ham R.C.H.J."/>
            <person name="Hammond-Kosack K.E."/>
            <person name="Henrissat B."/>
            <person name="Kilian A."/>
            <person name="Kobayashi A.K."/>
            <person name="Koopmann E."/>
            <person name="Kourmpetis Y."/>
            <person name="Kuzniar A."/>
            <person name="Lindquist E."/>
            <person name="Lombard V."/>
            <person name="Maliepaard C."/>
            <person name="Martins N."/>
            <person name="Mehrabi R."/>
            <person name="Nap J.P.H."/>
            <person name="Ponomarenko A."/>
            <person name="Rudd J.J."/>
            <person name="Salamov A."/>
            <person name="Schmutz J."/>
            <person name="Schouten H.J."/>
            <person name="Shapiro H."/>
            <person name="Stergiopoulos I."/>
            <person name="Torriani S.F.F."/>
            <person name="Tu H."/>
            <person name="de Vries R.P."/>
            <person name="Waalwijk C."/>
            <person name="Ware S.B."/>
            <person name="Wiebenga A."/>
            <person name="Zwiers L.-H."/>
            <person name="Oliver R.P."/>
            <person name="Grigoriev I.V."/>
            <person name="Kema G.H.J."/>
        </authorList>
    </citation>
    <scope>NUCLEOTIDE SEQUENCE [LARGE SCALE GENOMIC DNA]</scope>
    <source>
        <strain evidence="14">CBS 115943 / IPO323</strain>
    </source>
</reference>
<dbReference type="Proteomes" id="UP000008062">
    <property type="component" value="Chromosome 1"/>
</dbReference>
<dbReference type="PANTHER" id="PTHR12960:SF0">
    <property type="entry name" value="MRNA EXPORT FACTOR GLE1"/>
    <property type="match status" value="1"/>
</dbReference>
<dbReference type="GO" id="GO:0016973">
    <property type="term" value="P:poly(A)+ mRNA export from nucleus"/>
    <property type="evidence" value="ECO:0007669"/>
    <property type="project" value="InterPro"/>
</dbReference>
<keyword evidence="14" id="KW-1185">Reference proteome</keyword>
<evidence type="ECO:0000256" key="10">
    <source>
        <dbReference type="ARBA" id="ARBA00029983"/>
    </source>
</evidence>
<keyword evidence="7" id="KW-0906">Nuclear pore complex</keyword>
<name>F9X0B0_ZYMTI</name>
<sequence length="662" mass="73853">MTSTYRTSGRSRSRSILNGHRNSLGSSHGLMESPLSKHYEDLSLQYVEQDRAFEMQLVEGTHRRESIQKQALESAAKAHKAIRDNAMLDLEMIAIEAERKRLRLEAEQNRLAEEAKRKLDEERAAELHRLQAEREKDEARQREAERIERERKEAEQRAAAQQQQREEQARKAREQKDKEAAEARAAQLEEQKLQEEQKRQQTIQQEKSQPPRASHPPAAAAPTAVTSIASSSRDEIEKEHATFLAMKQALKQTKDRLDQAKNQDAWLKENLGEKCRRRIKMLVNQVNKHNRDENRRKIAEIQAILDDAKGRYPTETVDVSAFFHGGNPEPNQSPQFPLLLFDLLNHFAKAIINSMATEAAVDCSAAEPLGVMAASIFANPNYSFHGHSLIDILWARYHQRCPVLFGIVADERTKEGRAKMGWKQNGELDHFLLMKGLSAGYAAITLRDFSRSKMTNPAPNRLFWQSLSRILNVSATRRVPSHYNALEGLLDLAFIPRFISLYGQAAVAALRLAVREFATFPADRPATTKAAGIMEVLGMKIGSEFSAPRGTFGTSAQQPRVPLTNNVTNASFGRVGNFGFGRAQIPTAPRANMNGQKAPSCLPPATGANREILGFGNRNTSGNGGITRGFNTTQPHMPANAPTGRGVMPQIPGAGLQGGWWT</sequence>
<dbReference type="EMBL" id="CM001196">
    <property type="protein sequence ID" value="EGP92191.1"/>
    <property type="molecule type" value="Genomic_DNA"/>
</dbReference>
<dbReference type="STRING" id="336722.F9X0B0"/>
<feature type="region of interest" description="Disordered" evidence="12">
    <location>
        <begin position="1"/>
        <end position="32"/>
    </location>
</feature>
<dbReference type="GeneID" id="13395076"/>
<dbReference type="OrthoDB" id="420884at2759"/>
<organism evidence="13 14">
    <name type="scientific">Zymoseptoria tritici (strain CBS 115943 / IPO323)</name>
    <name type="common">Speckled leaf blotch fungus</name>
    <name type="synonym">Septoria tritici</name>
    <dbReference type="NCBI Taxonomy" id="336722"/>
    <lineage>
        <taxon>Eukaryota</taxon>
        <taxon>Fungi</taxon>
        <taxon>Dikarya</taxon>
        <taxon>Ascomycota</taxon>
        <taxon>Pezizomycotina</taxon>
        <taxon>Dothideomycetes</taxon>
        <taxon>Dothideomycetidae</taxon>
        <taxon>Mycosphaerellales</taxon>
        <taxon>Mycosphaerellaceae</taxon>
        <taxon>Zymoseptoria</taxon>
    </lineage>
</organism>
<keyword evidence="11" id="KW-0175">Coiled coil</keyword>
<dbReference type="GO" id="GO:0044614">
    <property type="term" value="C:nuclear pore cytoplasmic filaments"/>
    <property type="evidence" value="ECO:0007669"/>
    <property type="project" value="TreeGrafter"/>
</dbReference>
<accession>F9X0B0</accession>
<dbReference type="GO" id="GO:0000822">
    <property type="term" value="F:inositol hexakisphosphate binding"/>
    <property type="evidence" value="ECO:0007669"/>
    <property type="project" value="TreeGrafter"/>
</dbReference>
<dbReference type="InterPro" id="IPR012476">
    <property type="entry name" value="GLE1"/>
</dbReference>
<evidence type="ECO:0000256" key="1">
    <source>
        <dbReference type="ARBA" id="ARBA00004567"/>
    </source>
</evidence>
<dbReference type="eggNOG" id="KOG2412">
    <property type="taxonomic scope" value="Eukaryota"/>
</dbReference>
<evidence type="ECO:0000256" key="7">
    <source>
        <dbReference type="ARBA" id="ARBA00023132"/>
    </source>
</evidence>
<evidence type="ECO:0000256" key="5">
    <source>
        <dbReference type="ARBA" id="ARBA00022927"/>
    </source>
</evidence>
<evidence type="ECO:0000256" key="9">
    <source>
        <dbReference type="ARBA" id="ARBA00026227"/>
    </source>
</evidence>
<evidence type="ECO:0000256" key="11">
    <source>
        <dbReference type="SAM" id="Coils"/>
    </source>
</evidence>
<dbReference type="OMA" id="ILWAKYR"/>
<proteinExistence type="inferred from homology"/>
<keyword evidence="5" id="KW-0653">Protein transport</keyword>
<dbReference type="InterPro" id="IPR038506">
    <property type="entry name" value="GLE1-like_sf"/>
</dbReference>
<evidence type="ECO:0000256" key="6">
    <source>
        <dbReference type="ARBA" id="ARBA00023010"/>
    </source>
</evidence>
<feature type="compositionally biased region" description="Basic and acidic residues" evidence="12">
    <location>
        <begin position="129"/>
        <end position="156"/>
    </location>
</feature>
<evidence type="ECO:0000256" key="8">
    <source>
        <dbReference type="ARBA" id="ARBA00023242"/>
    </source>
</evidence>
<comment type="subcellular location">
    <subcellularLocation>
        <location evidence="1">Nucleus</location>
        <location evidence="1">Nuclear pore complex</location>
    </subcellularLocation>
</comment>
<dbReference type="AlphaFoldDB" id="F9X0B0"/>
<dbReference type="GO" id="GO:0005737">
    <property type="term" value="C:cytoplasm"/>
    <property type="evidence" value="ECO:0007669"/>
    <property type="project" value="TreeGrafter"/>
</dbReference>
<feature type="coiled-coil region" evidence="11">
    <location>
        <begin position="243"/>
        <end position="270"/>
    </location>
</feature>
<keyword evidence="6" id="KW-0811">Translocation</keyword>
<feature type="region of interest" description="Disordered" evidence="12">
    <location>
        <begin position="641"/>
        <end position="662"/>
    </location>
</feature>
<evidence type="ECO:0000256" key="4">
    <source>
        <dbReference type="ARBA" id="ARBA00022816"/>
    </source>
</evidence>
<dbReference type="Pfam" id="PF07817">
    <property type="entry name" value="GLE1"/>
    <property type="match status" value="1"/>
</dbReference>
<feature type="compositionally biased region" description="Basic and acidic residues" evidence="12">
    <location>
        <begin position="164"/>
        <end position="199"/>
    </location>
</feature>
<feature type="compositionally biased region" description="Low complexity" evidence="12">
    <location>
        <begin position="1"/>
        <end position="10"/>
    </location>
</feature>
<evidence type="ECO:0000256" key="2">
    <source>
        <dbReference type="ARBA" id="ARBA00011056"/>
    </source>
</evidence>
<dbReference type="RefSeq" id="XP_003857215.1">
    <property type="nucleotide sequence ID" value="XM_003857167.1"/>
</dbReference>